<sequence>MLMYYSYTPLFLLFCLALAASITFFNGLHN</sequence>
<evidence type="ECO:0000313" key="1">
    <source>
        <dbReference type="EMBL" id="SHL14268.1"/>
    </source>
</evidence>
<gene>
    <name evidence="1" type="ORF">SAMN05216288_1164</name>
</gene>
<organism evidence="1 2">
    <name type="scientific">Phytopseudomonas punonensis</name>
    <dbReference type="NCBI Taxonomy" id="1220495"/>
    <lineage>
        <taxon>Bacteria</taxon>
        <taxon>Pseudomonadati</taxon>
        <taxon>Pseudomonadota</taxon>
        <taxon>Gammaproteobacteria</taxon>
        <taxon>Pseudomonadales</taxon>
        <taxon>Pseudomonadaceae</taxon>
        <taxon>Phytopseudomonas</taxon>
    </lineage>
</organism>
<name>A0A1M6Y7V6_9GAMM</name>
<evidence type="ECO:0000313" key="2">
    <source>
        <dbReference type="Proteomes" id="UP000184305"/>
    </source>
</evidence>
<proteinExistence type="predicted"/>
<reference evidence="2" key="1">
    <citation type="submission" date="2016-11" db="EMBL/GenBank/DDBJ databases">
        <authorList>
            <person name="Varghese N."/>
            <person name="Submissions S."/>
        </authorList>
    </citation>
    <scope>NUCLEOTIDE SEQUENCE [LARGE SCALE GENOMIC DNA]</scope>
    <source>
        <strain evidence="2">CECT 8089</strain>
    </source>
</reference>
<dbReference type="AlphaFoldDB" id="A0A1M6Y7V6"/>
<dbReference type="EMBL" id="FRBQ01000001">
    <property type="protein sequence ID" value="SHL14268.1"/>
    <property type="molecule type" value="Genomic_DNA"/>
</dbReference>
<accession>A0A1M6Y7V6</accession>
<dbReference type="Proteomes" id="UP000184305">
    <property type="component" value="Unassembled WGS sequence"/>
</dbReference>
<protein>
    <submittedName>
        <fullName evidence="1">Uncharacterized protein</fullName>
    </submittedName>
</protein>
<keyword evidence="2" id="KW-1185">Reference proteome</keyword>
<dbReference type="STRING" id="1220495.SAMN05216288_1164"/>